<evidence type="ECO:0000256" key="2">
    <source>
        <dbReference type="ARBA" id="ARBA00006727"/>
    </source>
</evidence>
<evidence type="ECO:0000259" key="5">
    <source>
        <dbReference type="PROSITE" id="PS50850"/>
    </source>
</evidence>
<name>A0A4P7NDG1_PYROR</name>
<gene>
    <name evidence="6" type="ORF">PoMZ_04894</name>
</gene>
<dbReference type="InterPro" id="IPR020846">
    <property type="entry name" value="MFS_dom"/>
</dbReference>
<dbReference type="GO" id="GO:0016020">
    <property type="term" value="C:membrane"/>
    <property type="evidence" value="ECO:0007669"/>
    <property type="project" value="UniProtKB-SubCell"/>
</dbReference>
<feature type="region of interest" description="Disordered" evidence="3">
    <location>
        <begin position="1"/>
        <end position="54"/>
    </location>
</feature>
<feature type="transmembrane region" description="Helical" evidence="4">
    <location>
        <begin position="286"/>
        <end position="306"/>
    </location>
</feature>
<sequence>MNNHPPETTGPTSQTAGDRRPSVQSIETDIISPASPALHDLEKATTGPKKSSELHKSLSNVLSRAATHLTTRSLPEPPPPPDGGLRAWSQVACAWLVIFVTWGQVNAFGAFQTYYTEALAPLSPSVVSWIGAVQVWLTFFVGAFSGRLLDAGFFRPTVVVGAVVQLLGLFLISASTRFWQLMLTQGVLVGVGSGIVFTPSMGLLSTYFVKRRAVAIGLATSGNAVGGLVYPLIVRQLLPAVGFAWTVRVVAFVNLVCLGIAVVFMRPRLPPRKSGPLIDFDAFREPVYVGIVTGLFFVMWGTYYTIYYRQIGSYGTQALGLPYSTAAITVIVVNAAGLLPRIIVPFVAARYGAINTAVPTTAIFAIVAFTWLAVRSEPGYYAFATVYGMSNGAFHCIMPTVIASITPRLDMVGTRLGMAFSIIGFAALTGPPIGGALQGAMGGNFMGASVWAAMSMVVCLGFISFARWRLAGFDLGAKI</sequence>
<reference evidence="6 7" key="1">
    <citation type="journal article" date="2019" name="Mol. Biol. Evol.">
        <title>Blast fungal genomes show frequent chromosomal changes, gene gains and losses, and effector gene turnover.</title>
        <authorList>
            <person name="Gomez Luciano L.B."/>
            <person name="Jason Tsai I."/>
            <person name="Chuma I."/>
            <person name="Tosa Y."/>
            <person name="Chen Y.H."/>
            <person name="Li J.Y."/>
            <person name="Li M.Y."/>
            <person name="Jade Lu M.Y."/>
            <person name="Nakayashiki H."/>
            <person name="Li W.H."/>
        </authorList>
    </citation>
    <scope>NUCLEOTIDE SEQUENCE [LARGE SCALE GENOMIC DNA]</scope>
    <source>
        <strain evidence="6">MZ5-1-6</strain>
    </source>
</reference>
<keyword evidence="4" id="KW-0812">Transmembrane</keyword>
<proteinExistence type="inferred from homology"/>
<protein>
    <recommendedName>
        <fullName evidence="5">Major facilitator superfamily (MFS) profile domain-containing protein</fullName>
    </recommendedName>
</protein>
<feature type="transmembrane region" description="Helical" evidence="4">
    <location>
        <begin position="416"/>
        <end position="433"/>
    </location>
</feature>
<feature type="transmembrane region" description="Helical" evidence="4">
    <location>
        <begin position="178"/>
        <end position="201"/>
    </location>
</feature>
<comment type="subcellular location">
    <subcellularLocation>
        <location evidence="1">Membrane</location>
        <topology evidence="1">Multi-pass membrane protein</topology>
    </subcellularLocation>
</comment>
<evidence type="ECO:0000313" key="6">
    <source>
        <dbReference type="EMBL" id="QBZ59926.1"/>
    </source>
</evidence>
<feature type="transmembrane region" description="Helical" evidence="4">
    <location>
        <begin position="126"/>
        <end position="146"/>
    </location>
</feature>
<feature type="transmembrane region" description="Helical" evidence="4">
    <location>
        <begin position="245"/>
        <end position="265"/>
    </location>
</feature>
<dbReference type="Proteomes" id="UP000294847">
    <property type="component" value="Chromosome 3"/>
</dbReference>
<feature type="transmembrane region" description="Helical" evidence="4">
    <location>
        <begin position="153"/>
        <end position="172"/>
    </location>
</feature>
<accession>A0A4P7NDG1</accession>
<feature type="transmembrane region" description="Helical" evidence="4">
    <location>
        <begin position="445"/>
        <end position="466"/>
    </location>
</feature>
<organism evidence="6 7">
    <name type="scientific">Pyricularia oryzae</name>
    <name type="common">Rice blast fungus</name>
    <name type="synonym">Magnaporthe oryzae</name>
    <dbReference type="NCBI Taxonomy" id="318829"/>
    <lineage>
        <taxon>Eukaryota</taxon>
        <taxon>Fungi</taxon>
        <taxon>Dikarya</taxon>
        <taxon>Ascomycota</taxon>
        <taxon>Pezizomycotina</taxon>
        <taxon>Sordariomycetes</taxon>
        <taxon>Sordariomycetidae</taxon>
        <taxon>Magnaporthales</taxon>
        <taxon>Pyriculariaceae</taxon>
        <taxon>Pyricularia</taxon>
    </lineage>
</organism>
<dbReference type="InterPro" id="IPR011701">
    <property type="entry name" value="MFS"/>
</dbReference>
<dbReference type="EMBL" id="CP034206">
    <property type="protein sequence ID" value="QBZ59926.1"/>
    <property type="molecule type" value="Genomic_DNA"/>
</dbReference>
<feature type="transmembrane region" description="Helical" evidence="4">
    <location>
        <begin position="213"/>
        <end position="233"/>
    </location>
</feature>
<dbReference type="PANTHER" id="PTHR11360">
    <property type="entry name" value="MONOCARBOXYLATE TRANSPORTER"/>
    <property type="match status" value="1"/>
</dbReference>
<evidence type="ECO:0000256" key="3">
    <source>
        <dbReference type="SAM" id="MobiDB-lite"/>
    </source>
</evidence>
<feature type="transmembrane region" description="Helical" evidence="4">
    <location>
        <begin position="351"/>
        <end position="374"/>
    </location>
</feature>
<dbReference type="GO" id="GO:0022857">
    <property type="term" value="F:transmembrane transporter activity"/>
    <property type="evidence" value="ECO:0007669"/>
    <property type="project" value="InterPro"/>
</dbReference>
<evidence type="ECO:0000256" key="4">
    <source>
        <dbReference type="SAM" id="Phobius"/>
    </source>
</evidence>
<dbReference type="SUPFAM" id="SSF103473">
    <property type="entry name" value="MFS general substrate transporter"/>
    <property type="match status" value="1"/>
</dbReference>
<feature type="domain" description="Major facilitator superfamily (MFS) profile" evidence="5">
    <location>
        <begin position="90"/>
        <end position="467"/>
    </location>
</feature>
<comment type="similarity">
    <text evidence="2">Belongs to the major facilitator superfamily. Monocarboxylate porter (TC 2.A.1.13) family.</text>
</comment>
<keyword evidence="4" id="KW-1133">Transmembrane helix</keyword>
<evidence type="ECO:0000313" key="7">
    <source>
        <dbReference type="Proteomes" id="UP000294847"/>
    </source>
</evidence>
<dbReference type="InterPro" id="IPR036259">
    <property type="entry name" value="MFS_trans_sf"/>
</dbReference>
<dbReference type="PANTHER" id="PTHR11360:SF130">
    <property type="entry name" value="MAJOR FACILITATOR SUPERFAMILY (MFS) PROFILE DOMAIN-CONTAINING PROTEIN-RELATED"/>
    <property type="match status" value="1"/>
</dbReference>
<feature type="compositionally biased region" description="Polar residues" evidence="3">
    <location>
        <begin position="1"/>
        <end position="27"/>
    </location>
</feature>
<dbReference type="Pfam" id="PF07690">
    <property type="entry name" value="MFS_1"/>
    <property type="match status" value="1"/>
</dbReference>
<evidence type="ECO:0000256" key="1">
    <source>
        <dbReference type="ARBA" id="ARBA00004141"/>
    </source>
</evidence>
<dbReference type="PROSITE" id="PS50850">
    <property type="entry name" value="MFS"/>
    <property type="match status" value="1"/>
</dbReference>
<dbReference type="InterPro" id="IPR050327">
    <property type="entry name" value="Proton-linked_MCT"/>
</dbReference>
<keyword evidence="4" id="KW-0472">Membrane</keyword>
<feature type="transmembrane region" description="Helical" evidence="4">
    <location>
        <begin position="380"/>
        <end position="404"/>
    </location>
</feature>
<feature type="transmembrane region" description="Helical" evidence="4">
    <location>
        <begin position="318"/>
        <end position="339"/>
    </location>
</feature>
<dbReference type="AlphaFoldDB" id="A0A4P7NDG1"/>
<feature type="transmembrane region" description="Helical" evidence="4">
    <location>
        <begin position="93"/>
        <end position="114"/>
    </location>
</feature>
<dbReference type="Gene3D" id="1.20.1250.20">
    <property type="entry name" value="MFS general substrate transporter like domains"/>
    <property type="match status" value="1"/>
</dbReference>